<dbReference type="AlphaFoldDB" id="A0A2R5FEU1"/>
<accession>A0A2R5FEU1</accession>
<feature type="coiled-coil region" evidence="1">
    <location>
        <begin position="5"/>
        <end position="36"/>
    </location>
</feature>
<dbReference type="Proteomes" id="UP000245081">
    <property type="component" value="Unassembled WGS sequence"/>
</dbReference>
<keyword evidence="2" id="KW-1133">Transmembrane helix</keyword>
<evidence type="ECO:0000313" key="3">
    <source>
        <dbReference type="EMBL" id="GBG15223.1"/>
    </source>
</evidence>
<dbReference type="OrthoDB" id="9795505at2"/>
<organism evidence="3 4">
    <name type="scientific">Novimethylophilus kurashikiensis</name>
    <dbReference type="NCBI Taxonomy" id="1825523"/>
    <lineage>
        <taxon>Bacteria</taxon>
        <taxon>Pseudomonadati</taxon>
        <taxon>Pseudomonadota</taxon>
        <taxon>Betaproteobacteria</taxon>
        <taxon>Nitrosomonadales</taxon>
        <taxon>Methylophilaceae</taxon>
        <taxon>Novimethylophilus</taxon>
    </lineage>
</organism>
<evidence type="ECO:0000313" key="4">
    <source>
        <dbReference type="Proteomes" id="UP000245081"/>
    </source>
</evidence>
<proteinExistence type="predicted"/>
<dbReference type="EMBL" id="BDOQ01000017">
    <property type="protein sequence ID" value="GBG15223.1"/>
    <property type="molecule type" value="Genomic_DNA"/>
</dbReference>
<dbReference type="RefSeq" id="WP_109016386.1">
    <property type="nucleotide sequence ID" value="NZ_BDOQ01000017.1"/>
</dbReference>
<keyword evidence="2" id="KW-0812">Transmembrane</keyword>
<evidence type="ECO:0000256" key="2">
    <source>
        <dbReference type="SAM" id="Phobius"/>
    </source>
</evidence>
<keyword evidence="2" id="KW-0472">Membrane</keyword>
<comment type="caution">
    <text evidence="3">The sequence shown here is derived from an EMBL/GenBank/DDBJ whole genome shotgun (WGS) entry which is preliminary data.</text>
</comment>
<keyword evidence="1" id="KW-0175">Coiled coil</keyword>
<feature type="transmembrane region" description="Helical" evidence="2">
    <location>
        <begin position="80"/>
        <end position="106"/>
    </location>
</feature>
<name>A0A2R5FEU1_9PROT</name>
<sequence>MNKRINDLVDRINDLVDRIKALELELESELDRAREHLNYRLIGHKVRFEQAIRLQHRRFKINLFRYVLFPKWQHVVVAPFIYAVFPALVVLDILVSLYHAVCFPLLRIPKVKRSDFMVFDHQHLAYLNLLEKLNCLYCSYGNGLISYIKEIIGRTEQYWCPIKHARHVLAAHSRYGYFVDYGDAESFRRELENIRKFKD</sequence>
<protein>
    <submittedName>
        <fullName evidence="3">GntR family transcriptional regulator</fullName>
    </submittedName>
</protein>
<gene>
    <name evidence="3" type="ORF">NMK_2826</name>
</gene>
<reference evidence="3 4" key="1">
    <citation type="journal article" date="2018" name="Environ. Microbiol.">
        <title>Isolation and genomic characterization of Novimethylophilus kurashikiensis gen. nov. sp. nov., a new lanthanide-dependent methylotrophic species of Methylophilaceae.</title>
        <authorList>
            <person name="Lv H."/>
            <person name="Sahin N."/>
            <person name="Tani A."/>
        </authorList>
    </citation>
    <scope>NUCLEOTIDE SEQUENCE [LARGE SCALE GENOMIC DNA]</scope>
    <source>
        <strain evidence="3 4">La2-4</strain>
    </source>
</reference>
<evidence type="ECO:0000256" key="1">
    <source>
        <dbReference type="SAM" id="Coils"/>
    </source>
</evidence>
<keyword evidence="4" id="KW-1185">Reference proteome</keyword>